<evidence type="ECO:0000313" key="9">
    <source>
        <dbReference type="Proteomes" id="UP001302429"/>
    </source>
</evidence>
<dbReference type="AlphaFoldDB" id="A0AA97I1L2"/>
<dbReference type="Pfam" id="PF14450">
    <property type="entry name" value="FtsA"/>
    <property type="match status" value="1"/>
</dbReference>
<sequence length="427" mass="45566">MSSSPITKVYTALDIGSSKVSALIAGRNEEGNLVALGTGQHASEGVKRGYVTDVERTEHAVRNAVEQAERMAGINVEQIWVGCTSGGLVSRITTVETELHGERIEQDDIDYLLGHGRDAIEPDGRMVLHAEPALYTLDGQAKVKEPKGLHADRLGVDIHVVLADGAPVRNIDMCVRAAHLDVRAVVAAPIACGLACLSEEERELGVALVELGAAVTNISLYAGGMLVGLHSIPYGASDMTDAIASAFGIRRNEAERLKCFYGSAIASPADHREMIPIKRSVDGIVGSKQDEEGGSDDRIARAELVSVIVQQLDYLLSEVSTGLKQLGFAGPRGKMVVLTGGGAELKGIADYAQGVFGQTVRIGAPIKMQGLPEAHSGPAFSTLAGLVRYADQNPRDIRLMLPQKQVVHGYSGLAAFRRLWQTLKEEY</sequence>
<protein>
    <recommendedName>
        <fullName evidence="5 6">Cell division protein FtsA</fullName>
    </recommendedName>
</protein>
<evidence type="ECO:0000256" key="4">
    <source>
        <dbReference type="ARBA" id="ARBA00023306"/>
    </source>
</evidence>
<evidence type="ECO:0000313" key="8">
    <source>
        <dbReference type="EMBL" id="WOE76157.1"/>
    </source>
</evidence>
<dbReference type="SUPFAM" id="SSF53067">
    <property type="entry name" value="Actin-like ATPase domain"/>
    <property type="match status" value="2"/>
</dbReference>
<comment type="function">
    <text evidence="5 6">Cell division protein that is involved in the assembly of the Z ring. May serve as a membrane anchor for the Z ring.</text>
</comment>
<proteinExistence type="inferred from homology"/>
<dbReference type="InterPro" id="IPR050696">
    <property type="entry name" value="FtsA/MreB"/>
</dbReference>
<comment type="subunit">
    <text evidence="5">Self-interacts. Interacts with FtsZ.</text>
</comment>
<dbReference type="EMBL" id="CP136594">
    <property type="protein sequence ID" value="WOE76157.1"/>
    <property type="molecule type" value="Genomic_DNA"/>
</dbReference>
<organism evidence="8 9">
    <name type="scientific">Alterisphingorhabdus coralli</name>
    <dbReference type="NCBI Taxonomy" id="3071408"/>
    <lineage>
        <taxon>Bacteria</taxon>
        <taxon>Pseudomonadati</taxon>
        <taxon>Pseudomonadota</taxon>
        <taxon>Alphaproteobacteria</taxon>
        <taxon>Sphingomonadales</taxon>
        <taxon>Sphingomonadaceae</taxon>
        <taxon>Alterisphingorhabdus (ex Yan et al. 2024)</taxon>
    </lineage>
</organism>
<dbReference type="PANTHER" id="PTHR32432:SF4">
    <property type="entry name" value="CELL DIVISION PROTEIN FTSA"/>
    <property type="match status" value="1"/>
</dbReference>
<evidence type="ECO:0000256" key="2">
    <source>
        <dbReference type="ARBA" id="ARBA00022618"/>
    </source>
</evidence>
<dbReference type="InterPro" id="IPR043129">
    <property type="entry name" value="ATPase_NBD"/>
</dbReference>
<name>A0AA97I1L2_9SPHN</name>
<dbReference type="Proteomes" id="UP001302429">
    <property type="component" value="Chromosome"/>
</dbReference>
<dbReference type="Gene3D" id="3.30.420.40">
    <property type="match status" value="2"/>
</dbReference>
<dbReference type="HAMAP" id="MF_02033">
    <property type="entry name" value="FtsA"/>
    <property type="match status" value="1"/>
</dbReference>
<accession>A0AA97I1L2</accession>
<dbReference type="PIRSF" id="PIRSF003101">
    <property type="entry name" value="FtsA"/>
    <property type="match status" value="1"/>
</dbReference>
<keyword evidence="3 5" id="KW-0472">Membrane</keyword>
<keyword evidence="9" id="KW-1185">Reference proteome</keyword>
<evidence type="ECO:0000259" key="7">
    <source>
        <dbReference type="SMART" id="SM00842"/>
    </source>
</evidence>
<dbReference type="InterPro" id="IPR003494">
    <property type="entry name" value="SHS2_FtsA"/>
</dbReference>
<dbReference type="KEGG" id="acoa:RB602_05435"/>
<reference evidence="8 9" key="1">
    <citation type="submission" date="2023-10" db="EMBL/GenBank/DDBJ databases">
        <title>Complete genome sequence of a Sphingomonadaceae bacterium.</title>
        <authorList>
            <person name="Yan C."/>
        </authorList>
    </citation>
    <scope>NUCLEOTIDE SEQUENCE [LARGE SCALE GENOMIC DNA]</scope>
    <source>
        <strain evidence="8 9">SCSIO 66989</strain>
    </source>
</reference>
<gene>
    <name evidence="5 8" type="primary">ftsA</name>
    <name evidence="8" type="ORF">RB602_05435</name>
</gene>
<keyword evidence="1 5" id="KW-1003">Cell membrane</keyword>
<dbReference type="GO" id="GO:0009898">
    <property type="term" value="C:cytoplasmic side of plasma membrane"/>
    <property type="evidence" value="ECO:0007669"/>
    <property type="project" value="UniProtKB-UniRule"/>
</dbReference>
<evidence type="ECO:0000256" key="1">
    <source>
        <dbReference type="ARBA" id="ARBA00022475"/>
    </source>
</evidence>
<dbReference type="NCBIfam" id="TIGR01174">
    <property type="entry name" value="ftsA"/>
    <property type="match status" value="1"/>
</dbReference>
<dbReference type="RefSeq" id="WP_317083658.1">
    <property type="nucleotide sequence ID" value="NZ_CP136594.1"/>
</dbReference>
<dbReference type="GO" id="GO:0043093">
    <property type="term" value="P:FtsZ-dependent cytokinesis"/>
    <property type="evidence" value="ECO:0007669"/>
    <property type="project" value="UniProtKB-UniRule"/>
</dbReference>
<evidence type="ECO:0000256" key="5">
    <source>
        <dbReference type="HAMAP-Rule" id="MF_02033"/>
    </source>
</evidence>
<dbReference type="CDD" id="cd24048">
    <property type="entry name" value="ASKHA_NBD_FtsA"/>
    <property type="match status" value="1"/>
</dbReference>
<dbReference type="Gene3D" id="3.30.1490.110">
    <property type="match status" value="1"/>
</dbReference>
<comment type="similarity">
    <text evidence="5 6">Belongs to the FtsA/MreB family.</text>
</comment>
<dbReference type="Pfam" id="PF02491">
    <property type="entry name" value="SHS2_FTSA"/>
    <property type="match status" value="1"/>
</dbReference>
<dbReference type="PANTHER" id="PTHR32432">
    <property type="entry name" value="CELL DIVISION PROTEIN FTSA-RELATED"/>
    <property type="match status" value="1"/>
</dbReference>
<dbReference type="InterPro" id="IPR020823">
    <property type="entry name" value="Cell_div_FtsA"/>
</dbReference>
<comment type="subcellular location">
    <subcellularLocation>
        <location evidence="5">Cell membrane</location>
        <topology evidence="5">Peripheral membrane protein</topology>
        <orientation evidence="5">Cytoplasmic side</orientation>
    </subcellularLocation>
    <text evidence="5">Localizes to the Z ring in an FtsZ-dependent manner. Targeted to the membrane through a conserved C-terminal amphipathic helix.</text>
</comment>
<evidence type="ECO:0000256" key="6">
    <source>
        <dbReference type="PIRNR" id="PIRNR003101"/>
    </source>
</evidence>
<dbReference type="GO" id="GO:0032153">
    <property type="term" value="C:cell division site"/>
    <property type="evidence" value="ECO:0007669"/>
    <property type="project" value="UniProtKB-UniRule"/>
</dbReference>
<feature type="domain" description="SHS2" evidence="7">
    <location>
        <begin position="10"/>
        <end position="196"/>
    </location>
</feature>
<dbReference type="SMART" id="SM00842">
    <property type="entry name" value="FtsA"/>
    <property type="match status" value="1"/>
</dbReference>
<keyword evidence="4 5" id="KW-0131">Cell cycle</keyword>
<keyword evidence="2 5" id="KW-0132">Cell division</keyword>
<evidence type="ECO:0000256" key="3">
    <source>
        <dbReference type="ARBA" id="ARBA00023136"/>
    </source>
</evidence>